<dbReference type="Proteomes" id="UP000031666">
    <property type="component" value="Unassembled WGS sequence"/>
</dbReference>
<dbReference type="PANTHER" id="PTHR43537">
    <property type="entry name" value="TRANSCRIPTIONAL REGULATOR, GNTR FAMILY"/>
    <property type="match status" value="1"/>
</dbReference>
<dbReference type="InterPro" id="IPR011711">
    <property type="entry name" value="GntR_C"/>
</dbReference>
<dbReference type="SMART" id="SM00895">
    <property type="entry name" value="FCD"/>
    <property type="match status" value="1"/>
</dbReference>
<dbReference type="PANTHER" id="PTHR43537:SF5">
    <property type="entry name" value="UXU OPERON TRANSCRIPTIONAL REGULATOR"/>
    <property type="match status" value="1"/>
</dbReference>
<dbReference type="Gene3D" id="1.20.120.530">
    <property type="entry name" value="GntR ligand-binding domain-like"/>
    <property type="match status" value="1"/>
</dbReference>
<dbReference type="SMART" id="SM00345">
    <property type="entry name" value="HTH_GNTR"/>
    <property type="match status" value="1"/>
</dbReference>
<dbReference type="InterPro" id="IPR008920">
    <property type="entry name" value="TF_FadR/GntR_C"/>
</dbReference>
<sequence>MAEVGRRYVAIGKNIRKELHSSKYKVGDRLPTEREIGEQYGVSRTVIREAIIMLELEGLVEVRKGSGVYLIAKPGDTQSLLHESPDDAKGFVSLEEDIGPFEMLQGRQLIESNIAEFAAINITKAEIFEMRKVLNEEKKLVEAGEPSDEQDKAFHTLIANATKNTLLIEISSGMWERRAESKMWAQLHTHIESSSYRLKWLEDHAAILMALQRKDSAAAKKAMWQHLENVKEALLKFSDVEDDNFDGYLFDSYPLSMQN</sequence>
<evidence type="ECO:0000256" key="1">
    <source>
        <dbReference type="ARBA" id="ARBA00023015"/>
    </source>
</evidence>
<reference evidence="5 6" key="2">
    <citation type="submission" date="2015-01" db="EMBL/GenBank/DDBJ databases">
        <authorList>
            <consortium name="NBRP consortium"/>
            <person name="Sawabe T."/>
            <person name="Meirelles P."/>
            <person name="Feng G."/>
            <person name="Sayaka M."/>
            <person name="Hattori M."/>
            <person name="Ohkuma M."/>
        </authorList>
    </citation>
    <scope>NUCLEOTIDE SEQUENCE [LARGE SCALE GENOMIC DNA]</scope>
    <source>
        <strain evidence="6">JCM 19241</strain>
    </source>
</reference>
<dbReference type="Pfam" id="PF07729">
    <property type="entry name" value="FCD"/>
    <property type="match status" value="1"/>
</dbReference>
<dbReference type="SUPFAM" id="SSF46785">
    <property type="entry name" value="Winged helix' DNA-binding domain"/>
    <property type="match status" value="1"/>
</dbReference>
<dbReference type="SUPFAM" id="SSF48008">
    <property type="entry name" value="GntR ligand-binding domain-like"/>
    <property type="match status" value="1"/>
</dbReference>
<dbReference type="AlphaFoldDB" id="A0A0B8QH48"/>
<dbReference type="STRING" id="1481914.JCM19241_886"/>
<dbReference type="InterPro" id="IPR036390">
    <property type="entry name" value="WH_DNA-bd_sf"/>
</dbReference>
<evidence type="ECO:0000313" key="5">
    <source>
        <dbReference type="EMBL" id="GAM74543.1"/>
    </source>
</evidence>
<protein>
    <submittedName>
        <fullName evidence="5">Uxu operon transcriptional regulator</fullName>
    </submittedName>
</protein>
<name>A0A0B8QH48_9VIBR</name>
<feature type="domain" description="HTH gntR-type" evidence="4">
    <location>
        <begin position="5"/>
        <end position="73"/>
    </location>
</feature>
<keyword evidence="3" id="KW-0804">Transcription</keyword>
<gene>
    <name evidence="5" type="ORF">JCM19241_886</name>
</gene>
<reference evidence="5 6" key="1">
    <citation type="submission" date="2015-01" db="EMBL/GenBank/DDBJ databases">
        <title>Vibrio sp. C94 JCM 19241 whole genome shotgun sequence.</title>
        <authorList>
            <person name="Sawabe T."/>
            <person name="Meirelles P."/>
            <person name="Feng G."/>
            <person name="Sayaka M."/>
            <person name="Hattori M."/>
            <person name="Ohkuma M."/>
        </authorList>
    </citation>
    <scope>NUCLEOTIDE SEQUENCE [LARGE SCALE GENOMIC DNA]</scope>
    <source>
        <strain evidence="6">JCM 19241</strain>
    </source>
</reference>
<evidence type="ECO:0000313" key="6">
    <source>
        <dbReference type="Proteomes" id="UP000031666"/>
    </source>
</evidence>
<keyword evidence="2" id="KW-0238">DNA-binding</keyword>
<accession>A0A0B8QH48</accession>
<keyword evidence="1" id="KW-0805">Transcription regulation</keyword>
<evidence type="ECO:0000256" key="2">
    <source>
        <dbReference type="ARBA" id="ARBA00023125"/>
    </source>
</evidence>
<dbReference type="GO" id="GO:0003677">
    <property type="term" value="F:DNA binding"/>
    <property type="evidence" value="ECO:0007669"/>
    <property type="project" value="UniProtKB-KW"/>
</dbReference>
<dbReference type="PRINTS" id="PR00035">
    <property type="entry name" value="HTHGNTR"/>
</dbReference>
<dbReference type="CDD" id="cd07377">
    <property type="entry name" value="WHTH_GntR"/>
    <property type="match status" value="1"/>
</dbReference>
<organism evidence="5 6">
    <name type="scientific">Vibrio ishigakensis</name>
    <dbReference type="NCBI Taxonomy" id="1481914"/>
    <lineage>
        <taxon>Bacteria</taxon>
        <taxon>Pseudomonadati</taxon>
        <taxon>Pseudomonadota</taxon>
        <taxon>Gammaproteobacteria</taxon>
        <taxon>Vibrionales</taxon>
        <taxon>Vibrionaceae</taxon>
        <taxon>Vibrio</taxon>
    </lineage>
</organism>
<proteinExistence type="predicted"/>
<dbReference type="EMBL" id="BBSC01000003">
    <property type="protein sequence ID" value="GAM74543.1"/>
    <property type="molecule type" value="Genomic_DNA"/>
</dbReference>
<dbReference type="Gene3D" id="1.10.10.10">
    <property type="entry name" value="Winged helix-like DNA-binding domain superfamily/Winged helix DNA-binding domain"/>
    <property type="match status" value="1"/>
</dbReference>
<dbReference type="InterPro" id="IPR000524">
    <property type="entry name" value="Tscrpt_reg_HTH_GntR"/>
</dbReference>
<dbReference type="InterPro" id="IPR036388">
    <property type="entry name" value="WH-like_DNA-bd_sf"/>
</dbReference>
<dbReference type="GO" id="GO:0003700">
    <property type="term" value="F:DNA-binding transcription factor activity"/>
    <property type="evidence" value="ECO:0007669"/>
    <property type="project" value="InterPro"/>
</dbReference>
<comment type="caution">
    <text evidence="5">The sequence shown here is derived from an EMBL/GenBank/DDBJ whole genome shotgun (WGS) entry which is preliminary data.</text>
</comment>
<dbReference type="PROSITE" id="PS50949">
    <property type="entry name" value="HTH_GNTR"/>
    <property type="match status" value="1"/>
</dbReference>
<dbReference type="Pfam" id="PF00392">
    <property type="entry name" value="GntR"/>
    <property type="match status" value="1"/>
</dbReference>
<evidence type="ECO:0000256" key="3">
    <source>
        <dbReference type="ARBA" id="ARBA00023163"/>
    </source>
</evidence>
<evidence type="ECO:0000259" key="4">
    <source>
        <dbReference type="PROSITE" id="PS50949"/>
    </source>
</evidence>